<name>A0A8J7MDU9_9BACT</name>
<dbReference type="Proteomes" id="UP000624703">
    <property type="component" value="Unassembled WGS sequence"/>
</dbReference>
<organism evidence="1 2">
    <name type="scientific">Persicirhabdus sediminis</name>
    <dbReference type="NCBI Taxonomy" id="454144"/>
    <lineage>
        <taxon>Bacteria</taxon>
        <taxon>Pseudomonadati</taxon>
        <taxon>Verrucomicrobiota</taxon>
        <taxon>Verrucomicrobiia</taxon>
        <taxon>Verrucomicrobiales</taxon>
        <taxon>Verrucomicrobiaceae</taxon>
        <taxon>Persicirhabdus</taxon>
    </lineage>
</organism>
<reference evidence="1" key="1">
    <citation type="submission" date="2021-01" db="EMBL/GenBank/DDBJ databases">
        <title>Modified the classification status of verrucomicrobia.</title>
        <authorList>
            <person name="Feng X."/>
        </authorList>
    </citation>
    <scope>NUCLEOTIDE SEQUENCE</scope>
    <source>
        <strain evidence="1">_KCTC 22039</strain>
    </source>
</reference>
<dbReference type="SUPFAM" id="SSF51126">
    <property type="entry name" value="Pectin lyase-like"/>
    <property type="match status" value="1"/>
</dbReference>
<proteinExistence type="predicted"/>
<evidence type="ECO:0008006" key="3">
    <source>
        <dbReference type="Google" id="ProtNLM"/>
    </source>
</evidence>
<dbReference type="InterPro" id="IPR011050">
    <property type="entry name" value="Pectin_lyase_fold/virulence"/>
</dbReference>
<keyword evidence="2" id="KW-1185">Reference proteome</keyword>
<comment type="caution">
    <text evidence="1">The sequence shown here is derived from an EMBL/GenBank/DDBJ whole genome shotgun (WGS) entry which is preliminary data.</text>
</comment>
<evidence type="ECO:0000313" key="1">
    <source>
        <dbReference type="EMBL" id="MBK1790708.1"/>
    </source>
</evidence>
<gene>
    <name evidence="1" type="ORF">JIN82_06020</name>
</gene>
<sequence length="535" mass="57327">MALIRFTQILLVTFCLHLPALSKTIYVDQTNEEADADGSSWQTAFADIQPALDAAIPGDEIWVASGVYQPTRLAVADDPRSASFQLCGGVTMLGGFPPRGGDQSISARDLDLYPTILSGDLPAGDQPDSNAYHVVTATGLIATTTLKGFIIEDGRANSSNERTHETGGGITATDSLLDLINCRVIGNVGTFGGGIAANNSTINLINCLISGNAGLFAAGCYFTNNSVANIINCTITENATGYTGAGIYYENSTLHINNSILWSNYLIQSGKTIGDSNLAVSIYVPILPVDYATGSEKFTIKNSIIESSGGSENWLVYNGLDGGNNIDSNPHFISPAHPITVPNKGGNYKLLVTSPALNSGDGVARSSANPTESDIIGKPRFMGVIDLGAYEGAELYSFSKLYPELPPGVDSNGNGNSNYHDYVTGNDPRSDSYQTPNTPRMVGDNQIVFEYLAEHLADDVNIYFEKSTNLKDWTTMAEGADYTVISDLTIGTRQQKTIKVLHQKRSISQQFYRYRSELTPIEQPADNSSTAKKAN</sequence>
<evidence type="ECO:0000313" key="2">
    <source>
        <dbReference type="Proteomes" id="UP000624703"/>
    </source>
</evidence>
<dbReference type="InterPro" id="IPR012334">
    <property type="entry name" value="Pectin_lyas_fold"/>
</dbReference>
<dbReference type="EMBL" id="JAENIM010000032">
    <property type="protein sequence ID" value="MBK1790708.1"/>
    <property type="molecule type" value="Genomic_DNA"/>
</dbReference>
<dbReference type="Gene3D" id="2.160.20.10">
    <property type="entry name" value="Single-stranded right-handed beta-helix, Pectin lyase-like"/>
    <property type="match status" value="1"/>
</dbReference>
<dbReference type="AlphaFoldDB" id="A0A8J7MDU9"/>
<protein>
    <recommendedName>
        <fullName evidence="3">Right handed beta helix region</fullName>
    </recommendedName>
</protein>
<accession>A0A8J7MDU9</accession>